<dbReference type="EMBL" id="PTIZ01000004">
    <property type="protein sequence ID" value="PPK76263.1"/>
    <property type="molecule type" value="Genomic_DNA"/>
</dbReference>
<feature type="coiled-coil region" evidence="1">
    <location>
        <begin position="313"/>
        <end position="347"/>
    </location>
</feature>
<name>A0A2S6HFV0_9GAMM</name>
<keyword evidence="1" id="KW-0175">Coiled coil</keyword>
<evidence type="ECO:0000313" key="3">
    <source>
        <dbReference type="Proteomes" id="UP000240010"/>
    </source>
</evidence>
<proteinExistence type="predicted"/>
<comment type="caution">
    <text evidence="2">The sequence shown here is derived from an EMBL/GenBank/DDBJ whole genome shotgun (WGS) entry which is preliminary data.</text>
</comment>
<protein>
    <recommendedName>
        <fullName evidence="4">Band 7 domain-containing protein</fullName>
    </recommendedName>
</protein>
<sequence length="428" mass="50350">MNSSRTEIDTWFIEGTLASDDVANPEVWEAIFDADRQLVHTKIGPYGKLFLRPEGFVKRFYHHVYPLPVENWLITQQIKLYDGFCTIDVALDIRFQATLKYALSNMDILADINGHIKTAYEDLLINLIHKELLNLSDGAWVQKGVADIEKKISLAVSEMLILQNIQSQTLCTLKPSFEEFPDVQLAQESVYLCVLKKSFEFNEAKREELFHQEQEIENQNLEHKQKQLEQLNRDAELERLKQAQEALNRKLLLEEKEKQLLEQFEIEKRLHAEKIKHDNSLKEITLEADIEGQQKHEASLRLAEQKTHMEALAHQAKLKEKELEADIAKYENQQARWREAKDKIHAQQIAFEQRQKQLEFDSDVENQKRREQQRLEMQQESYKKRKESDVYLRREIELLALEKQRLELQLAIKDAKKQGDGNNPQIKN</sequence>
<gene>
    <name evidence="2" type="ORF">B0F87_104355</name>
</gene>
<feature type="coiled-coil region" evidence="1">
    <location>
        <begin position="202"/>
        <end position="263"/>
    </location>
</feature>
<accession>A0A2S6HFV0</accession>
<dbReference type="AlphaFoldDB" id="A0A2S6HFV0"/>
<organism evidence="2 3">
    <name type="scientific">Methylobacter tundripaludum</name>
    <dbReference type="NCBI Taxonomy" id="173365"/>
    <lineage>
        <taxon>Bacteria</taxon>
        <taxon>Pseudomonadati</taxon>
        <taxon>Pseudomonadota</taxon>
        <taxon>Gammaproteobacteria</taxon>
        <taxon>Methylococcales</taxon>
        <taxon>Methylococcaceae</taxon>
        <taxon>Methylobacter</taxon>
    </lineage>
</organism>
<evidence type="ECO:0008006" key="4">
    <source>
        <dbReference type="Google" id="ProtNLM"/>
    </source>
</evidence>
<reference evidence="2 3" key="1">
    <citation type="submission" date="2018-02" db="EMBL/GenBank/DDBJ databases">
        <title>Subsurface microbial communities from deep shales in Ohio and West Virginia, USA.</title>
        <authorList>
            <person name="Wrighton K."/>
        </authorList>
    </citation>
    <scope>NUCLEOTIDE SEQUENCE [LARGE SCALE GENOMIC DNA]</scope>
    <source>
        <strain evidence="2 3">OWC-DMM</strain>
    </source>
</reference>
<dbReference type="RefSeq" id="WP_027149782.1">
    <property type="nucleotide sequence ID" value="NZ_PTIZ01000004.1"/>
</dbReference>
<evidence type="ECO:0000256" key="1">
    <source>
        <dbReference type="SAM" id="Coils"/>
    </source>
</evidence>
<dbReference type="Proteomes" id="UP000240010">
    <property type="component" value="Unassembled WGS sequence"/>
</dbReference>
<evidence type="ECO:0000313" key="2">
    <source>
        <dbReference type="EMBL" id="PPK76263.1"/>
    </source>
</evidence>